<accession>A0A7C8N3D5</accession>
<evidence type="ECO:0000313" key="6">
    <source>
        <dbReference type="Proteomes" id="UP000475325"/>
    </source>
</evidence>
<reference evidence="6 7" key="2">
    <citation type="submission" date="2019-06" db="EMBL/GenBank/DDBJ databases">
        <authorList>
            <person name="Palmer J.M."/>
        </authorList>
    </citation>
    <scope>NUCLEOTIDE SEQUENCE [LARGE SCALE GENOMIC DNA]</scope>
    <source>
        <strain evidence="2 6">TWF102</strain>
        <strain evidence="3 7">TWF703</strain>
    </source>
</reference>
<dbReference type="EMBL" id="WIQZ01000060">
    <property type="protein sequence ID" value="KAF3129652.1"/>
    <property type="molecule type" value="Genomic_DNA"/>
</dbReference>
<organism evidence="2 6">
    <name type="scientific">Orbilia oligospora</name>
    <name type="common">Nematode-trapping fungus</name>
    <name type="synonym">Arthrobotrys oligospora</name>
    <dbReference type="NCBI Taxonomy" id="2813651"/>
    <lineage>
        <taxon>Eukaryota</taxon>
        <taxon>Fungi</taxon>
        <taxon>Dikarya</taxon>
        <taxon>Ascomycota</taxon>
        <taxon>Pezizomycotina</taxon>
        <taxon>Orbiliomycetes</taxon>
        <taxon>Orbiliales</taxon>
        <taxon>Orbiliaceae</taxon>
        <taxon>Orbilia</taxon>
    </lineage>
</organism>
<sequence length="165" mass="18894">MAEIVDHLEVIYGVGRAPESIPEIHGALTDLNSGHKGEFVYLKKVVKTIPPRPHRHHFEQQQQQMQDQEQQNADDRRRLQYIGIERLGHGDPARADLAKGAGGEFRLLKYEYRFSGPAIYDVALWRSGGRQCIPPAGWDGMSSDINEGRRGDYLYIVWKIDYFIC</sequence>
<dbReference type="EMBL" id="WIQW01000134">
    <property type="protein sequence ID" value="KAF3080817.1"/>
    <property type="molecule type" value="Genomic_DNA"/>
</dbReference>
<feature type="compositionally biased region" description="Low complexity" evidence="1">
    <location>
        <begin position="60"/>
        <end position="71"/>
    </location>
</feature>
<proteinExistence type="predicted"/>
<feature type="region of interest" description="Disordered" evidence="1">
    <location>
        <begin position="54"/>
        <end position="74"/>
    </location>
</feature>
<evidence type="ECO:0000313" key="4">
    <source>
        <dbReference type="EMBL" id="TGJ74772.1"/>
    </source>
</evidence>
<evidence type="ECO:0000313" key="7">
    <source>
        <dbReference type="Proteomes" id="UP000480548"/>
    </source>
</evidence>
<dbReference type="AlphaFoldDB" id="A0A7C8N3D5"/>
<comment type="caution">
    <text evidence="2">The sequence shown here is derived from an EMBL/GenBank/DDBJ whole genome shotgun (WGS) entry which is preliminary data.</text>
</comment>
<dbReference type="Proteomes" id="UP000297595">
    <property type="component" value="Unassembled WGS sequence"/>
</dbReference>
<evidence type="ECO:0000313" key="5">
    <source>
        <dbReference type="Proteomes" id="UP000297595"/>
    </source>
</evidence>
<evidence type="ECO:0000313" key="3">
    <source>
        <dbReference type="EMBL" id="KAF3129652.1"/>
    </source>
</evidence>
<evidence type="ECO:0000256" key="1">
    <source>
        <dbReference type="SAM" id="MobiDB-lite"/>
    </source>
</evidence>
<dbReference type="Gene3D" id="2.100.10.50">
    <property type="match status" value="1"/>
</dbReference>
<gene>
    <name evidence="4" type="ORF">EYR41_001736</name>
    <name evidence="2" type="ORF">TWF102_002067</name>
    <name evidence="3" type="ORF">TWF703_008760</name>
</gene>
<name>A0A7C8N3D5_ORBOL</name>
<reference evidence="4 5" key="1">
    <citation type="submission" date="2019-03" db="EMBL/GenBank/DDBJ databases">
        <title>Nematode-trapping fungi genome.</title>
        <authorList>
            <person name="Vidal-Diez De Ulzurrun G."/>
        </authorList>
    </citation>
    <scope>NUCLEOTIDE SEQUENCE [LARGE SCALE GENOMIC DNA]</scope>
    <source>
        <strain evidence="4 5">TWF154</strain>
    </source>
</reference>
<protein>
    <submittedName>
        <fullName evidence="2">Uncharacterized protein</fullName>
    </submittedName>
</protein>
<dbReference type="EMBL" id="SOZJ01000001">
    <property type="protein sequence ID" value="TGJ74772.1"/>
    <property type="molecule type" value="Genomic_DNA"/>
</dbReference>
<dbReference type="Proteomes" id="UP000475325">
    <property type="component" value="Unassembled WGS sequence"/>
</dbReference>
<dbReference type="OrthoDB" id="1046782at2759"/>
<dbReference type="Proteomes" id="UP000480548">
    <property type="component" value="Unassembled WGS sequence"/>
</dbReference>
<evidence type="ECO:0000313" key="2">
    <source>
        <dbReference type="EMBL" id="KAF3080817.1"/>
    </source>
</evidence>